<feature type="compositionally biased region" description="Basic and acidic residues" evidence="1">
    <location>
        <begin position="103"/>
        <end position="120"/>
    </location>
</feature>
<evidence type="ECO:0000256" key="1">
    <source>
        <dbReference type="SAM" id="MobiDB-lite"/>
    </source>
</evidence>
<feature type="compositionally biased region" description="Low complexity" evidence="1">
    <location>
        <begin position="42"/>
        <end position="51"/>
    </location>
</feature>
<gene>
    <name evidence="3" type="ORF">Phou_092190</name>
</gene>
<feature type="transmembrane region" description="Helical" evidence="2">
    <location>
        <begin position="208"/>
        <end position="229"/>
    </location>
</feature>
<sequence length="239" mass="25297">MELVRVRGNLDMALLMAGPSVALEIIVSRRARRGERATPSVGSGADPTPADGGAGANGVPPRPRAPADGQRIDQAVARQGRSGRSQHRDHSQNRGSAKQRGKAKNDVATDREGAAGRNNERPYPMTQGRGDIRPPAAEPTRAADRGPAWLVALLDFAERLLFTAKTVWGKMLLALTLAVAIALPPVLILIGLGYVASEVAPHMSNATWTLLALTAGVGGSGGIIIRSWMKVKREDGQDR</sequence>
<keyword evidence="4" id="KW-1185">Reference proteome</keyword>
<reference evidence="3 4" key="2">
    <citation type="submission" date="2020-03" db="EMBL/GenBank/DDBJ databases">
        <authorList>
            <person name="Ichikawa N."/>
            <person name="Kimura A."/>
            <person name="Kitahashi Y."/>
            <person name="Uohara A."/>
        </authorList>
    </citation>
    <scope>NUCLEOTIDE SEQUENCE [LARGE SCALE GENOMIC DNA]</scope>
    <source>
        <strain evidence="3 4">NBRC 108639</strain>
    </source>
</reference>
<dbReference type="EMBL" id="BLPF01000004">
    <property type="protein sequence ID" value="GFJ85039.1"/>
    <property type="molecule type" value="Genomic_DNA"/>
</dbReference>
<evidence type="ECO:0000313" key="4">
    <source>
        <dbReference type="Proteomes" id="UP000482800"/>
    </source>
</evidence>
<dbReference type="AlphaFoldDB" id="A0A6V8KRX2"/>
<proteinExistence type="predicted"/>
<feature type="transmembrane region" description="Helical" evidence="2">
    <location>
        <begin position="172"/>
        <end position="196"/>
    </location>
</feature>
<feature type="region of interest" description="Disordered" evidence="1">
    <location>
        <begin position="32"/>
        <end position="141"/>
    </location>
</feature>
<keyword evidence="2" id="KW-0472">Membrane</keyword>
<organism evidence="3 4">
    <name type="scientific">Phytohabitans houttuyneae</name>
    <dbReference type="NCBI Taxonomy" id="1076126"/>
    <lineage>
        <taxon>Bacteria</taxon>
        <taxon>Bacillati</taxon>
        <taxon>Actinomycetota</taxon>
        <taxon>Actinomycetes</taxon>
        <taxon>Micromonosporales</taxon>
        <taxon>Micromonosporaceae</taxon>
    </lineage>
</organism>
<dbReference type="Proteomes" id="UP000482800">
    <property type="component" value="Unassembled WGS sequence"/>
</dbReference>
<evidence type="ECO:0000313" key="3">
    <source>
        <dbReference type="EMBL" id="GFJ85039.1"/>
    </source>
</evidence>
<comment type="caution">
    <text evidence="3">The sequence shown here is derived from an EMBL/GenBank/DDBJ whole genome shotgun (WGS) entry which is preliminary data.</text>
</comment>
<protein>
    <submittedName>
        <fullName evidence="3">Uncharacterized protein</fullName>
    </submittedName>
</protein>
<keyword evidence="2" id="KW-1133">Transmembrane helix</keyword>
<reference evidence="3 4" key="1">
    <citation type="submission" date="2020-03" db="EMBL/GenBank/DDBJ databases">
        <title>Whole genome shotgun sequence of Phytohabitans houttuyneae NBRC 108639.</title>
        <authorList>
            <person name="Komaki H."/>
            <person name="Tamura T."/>
        </authorList>
    </citation>
    <scope>NUCLEOTIDE SEQUENCE [LARGE SCALE GENOMIC DNA]</scope>
    <source>
        <strain evidence="3 4">NBRC 108639</strain>
    </source>
</reference>
<name>A0A6V8KRX2_9ACTN</name>
<evidence type="ECO:0000256" key="2">
    <source>
        <dbReference type="SAM" id="Phobius"/>
    </source>
</evidence>
<accession>A0A6V8KRX2</accession>
<keyword evidence="2" id="KW-0812">Transmembrane</keyword>